<dbReference type="InterPro" id="IPR001830">
    <property type="entry name" value="Glyco_trans_20"/>
</dbReference>
<dbReference type="PANTHER" id="PTHR10788:SF106">
    <property type="entry name" value="BCDNA.GH08860"/>
    <property type="match status" value="1"/>
</dbReference>
<evidence type="ECO:0000256" key="1">
    <source>
        <dbReference type="ARBA" id="ARBA00008799"/>
    </source>
</evidence>
<name>A0ABS9Z7M1_9HYPH</name>
<reference evidence="2" key="1">
    <citation type="journal article" date="2022" name="ISME J.">
        <title>Identification of active gaseous-alkane degraders at natural gas seeps.</title>
        <authorList>
            <person name="Farhan Ul Haque M."/>
            <person name="Hernandez M."/>
            <person name="Crombie A.T."/>
            <person name="Murrell J.C."/>
        </authorList>
    </citation>
    <scope>NUCLEOTIDE SEQUENCE</scope>
    <source>
        <strain evidence="2">PC2</strain>
    </source>
</reference>
<proteinExistence type="inferred from homology"/>
<protein>
    <submittedName>
        <fullName evidence="2">Trehalose-6-phosphate synthase</fullName>
    </submittedName>
</protein>
<dbReference type="CDD" id="cd03788">
    <property type="entry name" value="GT20_TPS"/>
    <property type="match status" value="1"/>
</dbReference>
<evidence type="ECO:0000313" key="3">
    <source>
        <dbReference type="Proteomes" id="UP001139104"/>
    </source>
</evidence>
<organism evidence="2 3">
    <name type="scientific">Candidatus Rhodoblastus alkanivorans</name>
    <dbReference type="NCBI Taxonomy" id="2954117"/>
    <lineage>
        <taxon>Bacteria</taxon>
        <taxon>Pseudomonadati</taxon>
        <taxon>Pseudomonadota</taxon>
        <taxon>Alphaproteobacteria</taxon>
        <taxon>Hyphomicrobiales</taxon>
        <taxon>Rhodoblastaceae</taxon>
        <taxon>Rhodoblastus</taxon>
    </lineage>
</organism>
<dbReference type="Pfam" id="PF00982">
    <property type="entry name" value="Glyco_transf_20"/>
    <property type="match status" value="1"/>
</dbReference>
<comment type="caution">
    <text evidence="2">The sequence shown here is derived from an EMBL/GenBank/DDBJ whole genome shotgun (WGS) entry which is preliminary data.</text>
</comment>
<dbReference type="SUPFAM" id="SSF53756">
    <property type="entry name" value="UDP-Glycosyltransferase/glycogen phosphorylase"/>
    <property type="match status" value="1"/>
</dbReference>
<sequence>MRRLVIVSNRVALPGEGAQRSGGLVTGVVDALHHSGGLWFGWSGKLKSARSPPRLVEADGVTYATVDLTRADYDGYYSGLSNAALWPLFHYRLDLVNFTRQDFAAYLRVNALLADTLAPLLKPNDLVWVHDYHLIPMAEELRRVGAAQRIGFFLHTPFPSLGVLAALPHYLEILKSLCAYDLVGFQTIEDLTAFHDAIVRRAGGEVSADGRIHAFDHDLRSGVFPIGVDPDAIADMAARAVKSRTTRRLHESLQGRKLIIGVDRLDYSKGLEHRFKAFACFLEDYPEQRNHVRLLQIATATRSEVPEYCALRQRLGALAGDVAGRYARLDWAPIQYLNRSFSQHSLAGFFRISSVALVTPLRDGMNLVAKEYVAAQNPEDPGVLILSPFAGAAYELDAALIANPFDPGAVAEALQKALQMPIEERRERWRDMMEVLHRNNITAWRESFLGVLGSPI</sequence>
<accession>A0ABS9Z7M1</accession>
<dbReference type="RefSeq" id="WP_243067388.1">
    <property type="nucleotide sequence ID" value="NZ_JAIVFP010000001.1"/>
</dbReference>
<evidence type="ECO:0000313" key="2">
    <source>
        <dbReference type="EMBL" id="MCI4683436.1"/>
    </source>
</evidence>
<dbReference type="EMBL" id="JAIVFP010000001">
    <property type="protein sequence ID" value="MCI4683436.1"/>
    <property type="molecule type" value="Genomic_DNA"/>
</dbReference>
<dbReference type="PANTHER" id="PTHR10788">
    <property type="entry name" value="TREHALOSE-6-PHOSPHATE SYNTHASE"/>
    <property type="match status" value="1"/>
</dbReference>
<dbReference type="Gene3D" id="3.40.50.2000">
    <property type="entry name" value="Glycogen Phosphorylase B"/>
    <property type="match status" value="2"/>
</dbReference>
<keyword evidence="3" id="KW-1185">Reference proteome</keyword>
<comment type="similarity">
    <text evidence="1">Belongs to the glycosyltransferase 20 family.</text>
</comment>
<gene>
    <name evidence="2" type="ORF">K2U94_11785</name>
</gene>
<dbReference type="Proteomes" id="UP001139104">
    <property type="component" value="Unassembled WGS sequence"/>
</dbReference>